<dbReference type="GO" id="GO:0005886">
    <property type="term" value="C:plasma membrane"/>
    <property type="evidence" value="ECO:0007669"/>
    <property type="project" value="UniProtKB-SubCell"/>
</dbReference>
<dbReference type="PANTHER" id="PTHR38685:SF1">
    <property type="entry name" value="CELL DIVISION PROTEIN ZIPA"/>
    <property type="match status" value="1"/>
</dbReference>
<evidence type="ECO:0000256" key="2">
    <source>
        <dbReference type="ARBA" id="ARBA00022519"/>
    </source>
</evidence>
<keyword evidence="5 10" id="KW-1133">Transmembrane helix</keyword>
<keyword evidence="1 9" id="KW-1003">Cell membrane</keyword>
<comment type="caution">
    <text evidence="12">The sequence shown here is derived from an EMBL/GenBank/DDBJ whole genome shotgun (WGS) entry which is preliminary data.</text>
</comment>
<dbReference type="InterPro" id="IPR036765">
    <property type="entry name" value="ZipA_FtsZ-bd_C_sf"/>
</dbReference>
<comment type="similarity">
    <text evidence="8">Belongs to the ZipA family.</text>
</comment>
<keyword evidence="4 9" id="KW-0812">Transmembrane</keyword>
<dbReference type="GO" id="GO:0032153">
    <property type="term" value="C:cell division site"/>
    <property type="evidence" value="ECO:0007669"/>
    <property type="project" value="TreeGrafter"/>
</dbReference>
<dbReference type="Proteomes" id="UP001139701">
    <property type="component" value="Unassembled WGS sequence"/>
</dbReference>
<evidence type="ECO:0000256" key="1">
    <source>
        <dbReference type="ARBA" id="ARBA00022475"/>
    </source>
</evidence>
<dbReference type="Gene3D" id="3.30.1400.10">
    <property type="entry name" value="ZipA, C-terminal FtsZ-binding domain"/>
    <property type="match status" value="1"/>
</dbReference>
<proteinExistence type="inferred from homology"/>
<gene>
    <name evidence="12" type="ORF">MKI79_03240</name>
</gene>
<evidence type="ECO:0000256" key="6">
    <source>
        <dbReference type="ARBA" id="ARBA00023136"/>
    </source>
</evidence>
<evidence type="ECO:0000256" key="10">
    <source>
        <dbReference type="SAM" id="Phobius"/>
    </source>
</evidence>
<dbReference type="InterPro" id="IPR007449">
    <property type="entry name" value="ZipA_FtsZ-bd_C"/>
</dbReference>
<keyword evidence="6 9" id="KW-0472">Membrane</keyword>
<evidence type="ECO:0000259" key="11">
    <source>
        <dbReference type="SMART" id="SM00771"/>
    </source>
</evidence>
<keyword evidence="7 8" id="KW-0131">Cell cycle</keyword>
<keyword evidence="13" id="KW-1185">Reference proteome</keyword>
<dbReference type="RefSeq" id="WP_241570633.1">
    <property type="nucleotide sequence ID" value="NZ_JAKUML010000004.1"/>
</dbReference>
<evidence type="ECO:0000256" key="7">
    <source>
        <dbReference type="ARBA" id="ARBA00023306"/>
    </source>
</evidence>
<feature type="domain" description="ZipA C-terminal FtsZ-binding" evidence="11">
    <location>
        <begin position="246"/>
        <end position="378"/>
    </location>
</feature>
<dbReference type="EMBL" id="JAKUML010000004">
    <property type="protein sequence ID" value="MCJ8145931.1"/>
    <property type="molecule type" value="Genomic_DNA"/>
</dbReference>
<dbReference type="AlphaFoldDB" id="A0A9X1X112"/>
<dbReference type="GO" id="GO:0000917">
    <property type="term" value="P:division septum assembly"/>
    <property type="evidence" value="ECO:0007669"/>
    <property type="project" value="TreeGrafter"/>
</dbReference>
<evidence type="ECO:0000256" key="8">
    <source>
        <dbReference type="RuleBase" id="RU003612"/>
    </source>
</evidence>
<keyword evidence="3 8" id="KW-0132">Cell division</keyword>
<sequence length="385" mass="43200">MDQLWEIVGIIVAVVMVVIGLRLILKKPKVQADDTPSEVLIEAQSQQPVTPRHLRNAQANVENTQSLNHAERKQSLEQVFDAQDTDNHADTKQTVEADGFELDGEKLQAETASPSSATRANTQQDLFSADPDDVENVSNANKSVEIEEVQTETTDEIVTTNPSVAPDKADEIERFIEQLDQDEVEQSQQKENVENDFIEENTDTDTTSDDQLETVKIEEWQGESDVLDAHLSEQYRNDEESALAKAEQLIALYLYPNPTRALSGDRALKTLLKYGLRFGEMSCFHRYENPETVSPLMFSVLRINDDGAPTGFDLETLPSEEVKGLAFFLALPNSHAVQGFDMMVSLAGLMARDIGGLVFDEQSLELTPQLRDHWRHYVIEYKSSK</sequence>
<dbReference type="SUPFAM" id="SSF64383">
    <property type="entry name" value="Cell-division protein ZipA, C-terminal domain"/>
    <property type="match status" value="1"/>
</dbReference>
<accession>A0A9X1X112</accession>
<feature type="transmembrane region" description="Helical" evidence="10">
    <location>
        <begin position="6"/>
        <end position="25"/>
    </location>
</feature>
<comment type="function">
    <text evidence="8">Essential cell division protein that stabilizes the FtsZ protofilaments by cross-linking them and that serves as a cytoplasmic membrane anchor for the Z ring. Also required for the recruitment to the septal ring of downstream cell division proteins.</text>
</comment>
<evidence type="ECO:0000256" key="5">
    <source>
        <dbReference type="ARBA" id="ARBA00022989"/>
    </source>
</evidence>
<dbReference type="InterPro" id="IPR011919">
    <property type="entry name" value="Cell_div_ZipA"/>
</dbReference>
<reference evidence="12" key="1">
    <citation type="submission" date="2022-02" db="EMBL/GenBank/DDBJ databases">
        <title>Acinetobacter A3.8 sp. nov., isolated from Sediment (Zhairuo Island).</title>
        <authorList>
            <person name="Zheng K."/>
        </authorList>
    </citation>
    <scope>NUCLEOTIDE SEQUENCE</scope>
    <source>
        <strain evidence="12">A3.8</strain>
    </source>
</reference>
<name>A0A9X1X112_9GAMM</name>
<dbReference type="Pfam" id="PF04354">
    <property type="entry name" value="ZipA_C"/>
    <property type="match status" value="1"/>
</dbReference>
<evidence type="ECO:0000313" key="12">
    <source>
        <dbReference type="EMBL" id="MCJ8145931.1"/>
    </source>
</evidence>
<comment type="subcellular location">
    <subcellularLocation>
        <location evidence="9">Cell inner membrane</location>
        <topology evidence="9">Single-pass type I membrane protein</topology>
    </subcellularLocation>
</comment>
<evidence type="ECO:0000256" key="3">
    <source>
        <dbReference type="ARBA" id="ARBA00022618"/>
    </source>
</evidence>
<evidence type="ECO:0000256" key="9">
    <source>
        <dbReference type="RuleBase" id="RU003613"/>
    </source>
</evidence>
<evidence type="ECO:0000313" key="13">
    <source>
        <dbReference type="Proteomes" id="UP001139701"/>
    </source>
</evidence>
<dbReference type="PANTHER" id="PTHR38685">
    <property type="entry name" value="CELL DIVISION PROTEIN ZIPA"/>
    <property type="match status" value="1"/>
</dbReference>
<protein>
    <recommendedName>
        <fullName evidence="8">Cell division protein ZipA</fullName>
    </recommendedName>
</protein>
<keyword evidence="2 9" id="KW-0997">Cell inner membrane</keyword>
<dbReference type="SMART" id="SM00771">
    <property type="entry name" value="ZipA_C"/>
    <property type="match status" value="1"/>
</dbReference>
<evidence type="ECO:0000256" key="4">
    <source>
        <dbReference type="ARBA" id="ARBA00022692"/>
    </source>
</evidence>
<organism evidence="12 13">
    <name type="scientific">Acinetobacter sedimenti</name>
    <dbReference type="NCBI Taxonomy" id="2919922"/>
    <lineage>
        <taxon>Bacteria</taxon>
        <taxon>Pseudomonadati</taxon>
        <taxon>Pseudomonadota</taxon>
        <taxon>Gammaproteobacteria</taxon>
        <taxon>Moraxellales</taxon>
        <taxon>Moraxellaceae</taxon>
        <taxon>Acinetobacter</taxon>
    </lineage>
</organism>